<reference evidence="1" key="1">
    <citation type="journal article" date="2020" name="Fungal Divers.">
        <title>Resolving the Mortierellaceae phylogeny through synthesis of multi-gene phylogenetics and phylogenomics.</title>
        <authorList>
            <person name="Vandepol N."/>
            <person name="Liber J."/>
            <person name="Desiro A."/>
            <person name="Na H."/>
            <person name="Kennedy M."/>
            <person name="Barry K."/>
            <person name="Grigoriev I.V."/>
            <person name="Miller A.N."/>
            <person name="O'Donnell K."/>
            <person name="Stajich J.E."/>
            <person name="Bonito G."/>
        </authorList>
    </citation>
    <scope>NUCLEOTIDE SEQUENCE</scope>
    <source>
        <strain evidence="1">MES-2147</strain>
    </source>
</reference>
<evidence type="ECO:0000313" key="2">
    <source>
        <dbReference type="Proteomes" id="UP000749646"/>
    </source>
</evidence>
<name>A0A9P6M959_9FUNG</name>
<gene>
    <name evidence="1" type="ORF">BGZ65_003785</name>
</gene>
<comment type="caution">
    <text evidence="1">The sequence shown here is derived from an EMBL/GenBank/DDBJ whole genome shotgun (WGS) entry which is preliminary data.</text>
</comment>
<protein>
    <submittedName>
        <fullName evidence="1">Uncharacterized protein</fullName>
    </submittedName>
</protein>
<dbReference type="AlphaFoldDB" id="A0A9P6M959"/>
<keyword evidence="2" id="KW-1185">Reference proteome</keyword>
<dbReference type="Proteomes" id="UP000749646">
    <property type="component" value="Unassembled WGS sequence"/>
</dbReference>
<evidence type="ECO:0000313" key="1">
    <source>
        <dbReference type="EMBL" id="KAF9981590.1"/>
    </source>
</evidence>
<dbReference type="OrthoDB" id="2324990at2759"/>
<sequence>MAKITKEKANEVSKVDLRGDSRPIKLPKRLDICHNSVRRILMRNKEEYAEEQPGGRPRRLVKIDGKLTSEMLVRILEDALQGSIEDWGMGKNDFVLPKHLRSGRNAPQVLATSVCRSH</sequence>
<dbReference type="EMBL" id="JAAAHW010003681">
    <property type="protein sequence ID" value="KAF9981590.1"/>
    <property type="molecule type" value="Genomic_DNA"/>
</dbReference>
<accession>A0A9P6M959</accession>
<proteinExistence type="predicted"/>
<organism evidence="1 2">
    <name type="scientific">Modicella reniformis</name>
    <dbReference type="NCBI Taxonomy" id="1440133"/>
    <lineage>
        <taxon>Eukaryota</taxon>
        <taxon>Fungi</taxon>
        <taxon>Fungi incertae sedis</taxon>
        <taxon>Mucoromycota</taxon>
        <taxon>Mortierellomycotina</taxon>
        <taxon>Mortierellomycetes</taxon>
        <taxon>Mortierellales</taxon>
        <taxon>Mortierellaceae</taxon>
        <taxon>Modicella</taxon>
    </lineage>
</organism>